<evidence type="ECO:0000313" key="3">
    <source>
        <dbReference type="Proteomes" id="UP000623419"/>
    </source>
</evidence>
<dbReference type="Proteomes" id="UP000623419">
    <property type="component" value="Unassembled WGS sequence"/>
</dbReference>
<feature type="transmembrane region" description="Helical" evidence="1">
    <location>
        <begin position="53"/>
        <end position="74"/>
    </location>
</feature>
<comment type="caution">
    <text evidence="2">The sequence shown here is derived from an EMBL/GenBank/DDBJ whole genome shotgun (WGS) entry which is preliminary data.</text>
</comment>
<evidence type="ECO:0000256" key="1">
    <source>
        <dbReference type="SAM" id="Phobius"/>
    </source>
</evidence>
<gene>
    <name evidence="2" type="ORF">GCM10011521_21300</name>
</gene>
<proteinExistence type="predicted"/>
<accession>A0ABQ1HLV8</accession>
<keyword evidence="1" id="KW-0812">Transmembrane</keyword>
<evidence type="ECO:0000313" key="2">
    <source>
        <dbReference type="EMBL" id="GGA82758.1"/>
    </source>
</evidence>
<dbReference type="EMBL" id="BMKC01000003">
    <property type="protein sequence ID" value="GGA82758.1"/>
    <property type="molecule type" value="Genomic_DNA"/>
</dbReference>
<feature type="transmembrane region" description="Helical" evidence="1">
    <location>
        <begin position="81"/>
        <end position="102"/>
    </location>
</feature>
<dbReference type="NCBIfam" id="NF047765">
    <property type="entry name" value="LIC_13387_fam"/>
    <property type="match status" value="1"/>
</dbReference>
<evidence type="ECO:0008006" key="4">
    <source>
        <dbReference type="Google" id="ProtNLM"/>
    </source>
</evidence>
<name>A0ABQ1HLV8_9GAMM</name>
<keyword evidence="1" id="KW-0472">Membrane</keyword>
<feature type="transmembrane region" description="Helical" evidence="1">
    <location>
        <begin position="108"/>
        <end position="130"/>
    </location>
</feature>
<organism evidence="2 3">
    <name type="scientific">Arenimonas soli</name>
    <dbReference type="NCBI Taxonomy" id="2269504"/>
    <lineage>
        <taxon>Bacteria</taxon>
        <taxon>Pseudomonadati</taxon>
        <taxon>Pseudomonadota</taxon>
        <taxon>Gammaproteobacteria</taxon>
        <taxon>Lysobacterales</taxon>
        <taxon>Lysobacteraceae</taxon>
        <taxon>Arenimonas</taxon>
    </lineage>
</organism>
<dbReference type="InterPro" id="IPR058068">
    <property type="entry name" value="LIC_13387-like"/>
</dbReference>
<protein>
    <recommendedName>
        <fullName evidence="4">DUF1304 domain-containing protein</fullName>
    </recommendedName>
</protein>
<keyword evidence="3" id="KW-1185">Reference proteome</keyword>
<dbReference type="RefSeq" id="WP_229668525.1">
    <property type="nucleotide sequence ID" value="NZ_BMKC01000003.1"/>
</dbReference>
<sequence>MVASAAILFALGTLHLAYTFVGDKLTPRDPALQVRMRDVSPVITKETNMWRCWVGFNASHSIAAMLFGLVYGFLAIAHASILFSSQYLLVVGLLTVGGFFVLGKLYWFSIPFIGIGISLVCYVASIVAALA</sequence>
<keyword evidence="1" id="KW-1133">Transmembrane helix</keyword>
<reference evidence="3" key="1">
    <citation type="journal article" date="2019" name="Int. J. Syst. Evol. Microbiol.">
        <title>The Global Catalogue of Microorganisms (GCM) 10K type strain sequencing project: providing services to taxonomists for standard genome sequencing and annotation.</title>
        <authorList>
            <consortium name="The Broad Institute Genomics Platform"/>
            <consortium name="The Broad Institute Genome Sequencing Center for Infectious Disease"/>
            <person name="Wu L."/>
            <person name="Ma J."/>
        </authorList>
    </citation>
    <scope>NUCLEOTIDE SEQUENCE [LARGE SCALE GENOMIC DNA]</scope>
    <source>
        <strain evidence="3">CGMCC 1.15905</strain>
    </source>
</reference>